<dbReference type="EMBL" id="CM042012">
    <property type="protein sequence ID" value="KAI3751369.1"/>
    <property type="molecule type" value="Genomic_DNA"/>
</dbReference>
<organism evidence="1 2">
    <name type="scientific">Cichorium intybus</name>
    <name type="common">Chicory</name>
    <dbReference type="NCBI Taxonomy" id="13427"/>
    <lineage>
        <taxon>Eukaryota</taxon>
        <taxon>Viridiplantae</taxon>
        <taxon>Streptophyta</taxon>
        <taxon>Embryophyta</taxon>
        <taxon>Tracheophyta</taxon>
        <taxon>Spermatophyta</taxon>
        <taxon>Magnoliopsida</taxon>
        <taxon>eudicotyledons</taxon>
        <taxon>Gunneridae</taxon>
        <taxon>Pentapetalae</taxon>
        <taxon>asterids</taxon>
        <taxon>campanulids</taxon>
        <taxon>Asterales</taxon>
        <taxon>Asteraceae</taxon>
        <taxon>Cichorioideae</taxon>
        <taxon>Cichorieae</taxon>
        <taxon>Cichoriinae</taxon>
        <taxon>Cichorium</taxon>
    </lineage>
</organism>
<keyword evidence="2" id="KW-1185">Reference proteome</keyword>
<sequence>MQLKFSLLQWNKSDCLLPLQLPSASSPDSCHVLVSNCFYRSCESEFTRAMKLIPSLHLPKDKDAPKTVVIFVTGGVWMIGNYMELSSGYNQQYG</sequence>
<name>A0ACB9DXL3_CICIN</name>
<protein>
    <submittedName>
        <fullName evidence="1">Uncharacterized protein</fullName>
    </submittedName>
</protein>
<accession>A0ACB9DXL3</accession>
<comment type="caution">
    <text evidence="1">The sequence shown here is derived from an EMBL/GenBank/DDBJ whole genome shotgun (WGS) entry which is preliminary data.</text>
</comment>
<gene>
    <name evidence="1" type="ORF">L2E82_22453</name>
</gene>
<proteinExistence type="predicted"/>
<evidence type="ECO:0000313" key="1">
    <source>
        <dbReference type="EMBL" id="KAI3751369.1"/>
    </source>
</evidence>
<reference evidence="2" key="1">
    <citation type="journal article" date="2022" name="Mol. Ecol. Resour.">
        <title>The genomes of chicory, endive, great burdock and yacon provide insights into Asteraceae palaeo-polyploidization history and plant inulin production.</title>
        <authorList>
            <person name="Fan W."/>
            <person name="Wang S."/>
            <person name="Wang H."/>
            <person name="Wang A."/>
            <person name="Jiang F."/>
            <person name="Liu H."/>
            <person name="Zhao H."/>
            <person name="Xu D."/>
            <person name="Zhang Y."/>
        </authorList>
    </citation>
    <scope>NUCLEOTIDE SEQUENCE [LARGE SCALE GENOMIC DNA]</scope>
    <source>
        <strain evidence="2">cv. Punajuju</strain>
    </source>
</reference>
<evidence type="ECO:0000313" key="2">
    <source>
        <dbReference type="Proteomes" id="UP001055811"/>
    </source>
</evidence>
<dbReference type="Proteomes" id="UP001055811">
    <property type="component" value="Linkage Group LG04"/>
</dbReference>
<reference evidence="1 2" key="2">
    <citation type="journal article" date="2022" name="Mol. Ecol. Resour.">
        <title>The genomes of chicory, endive, great burdock and yacon provide insights into Asteraceae paleo-polyploidization history and plant inulin production.</title>
        <authorList>
            <person name="Fan W."/>
            <person name="Wang S."/>
            <person name="Wang H."/>
            <person name="Wang A."/>
            <person name="Jiang F."/>
            <person name="Liu H."/>
            <person name="Zhao H."/>
            <person name="Xu D."/>
            <person name="Zhang Y."/>
        </authorList>
    </citation>
    <scope>NUCLEOTIDE SEQUENCE [LARGE SCALE GENOMIC DNA]</scope>
    <source>
        <strain evidence="2">cv. Punajuju</strain>
        <tissue evidence="1">Leaves</tissue>
    </source>
</reference>